<reference evidence="2 3" key="1">
    <citation type="submission" date="2024-02" db="EMBL/GenBank/DDBJ databases">
        <title>High-quality chromosome-scale genome assembly of Pensacola bahiagrass (Paspalum notatum Flugge var. saurae).</title>
        <authorList>
            <person name="Vega J.M."/>
            <person name="Podio M."/>
            <person name="Orjuela J."/>
            <person name="Siena L.A."/>
            <person name="Pessino S.C."/>
            <person name="Combes M.C."/>
            <person name="Mariac C."/>
            <person name="Albertini E."/>
            <person name="Pupilli F."/>
            <person name="Ortiz J.P.A."/>
            <person name="Leblanc O."/>
        </authorList>
    </citation>
    <scope>NUCLEOTIDE SEQUENCE [LARGE SCALE GENOMIC DNA]</scope>
    <source>
        <strain evidence="2">R1</strain>
        <tissue evidence="2">Leaf</tissue>
    </source>
</reference>
<name>A0AAQ3PS81_PASNO</name>
<evidence type="ECO:0000313" key="3">
    <source>
        <dbReference type="Proteomes" id="UP001341281"/>
    </source>
</evidence>
<proteinExistence type="predicted"/>
<feature type="compositionally biased region" description="Basic and acidic residues" evidence="1">
    <location>
        <begin position="253"/>
        <end position="275"/>
    </location>
</feature>
<sequence>MEFRRLREWRDALLVPKVIAGIHHGLHRRQPPVVPHEVPLRPHHPAPERRHAILADHVLAKVQLANASLGLLLTNGCMNAYRPLSHPSAAAAFVPLASQHQLDPYWMLYSTPRRCGYGELVKVLAPPTAPPCGSRIICPPPFRESHCWYRLSHVVGPVQEHLRRHVGAAEGDERHGAQPAHLVAIGRRHAELREDVVHRGDEVRAPAEVERLEEGLPYLQDDPDRQVRHERRLQNDRLPLGEHVGGALVQRLGDVDDRHSRRDLGELQPPRHDDAETLAAASSDGPEEVLAHAGPVEDVAVGIDDLGVHDVVPSDAVLAHHQADAAATDEATNADRRARATWEQEPWVGRADSVVQLAQRRAGVHPRAVLTGDDVEHSEHLGLDGAVGQALVVVPAAAHAEAHAVPAAAAHGSLHVGDVGRRDDAQRPHRGVGHELWVLDGGLQHRHEAARALLKYQLARHHRREALEEGIGRS</sequence>
<feature type="region of interest" description="Disordered" evidence="1">
    <location>
        <begin position="252"/>
        <end position="284"/>
    </location>
</feature>
<accession>A0AAQ3PS81</accession>
<dbReference type="AlphaFoldDB" id="A0AAQ3PS81"/>
<evidence type="ECO:0000256" key="1">
    <source>
        <dbReference type="SAM" id="MobiDB-lite"/>
    </source>
</evidence>
<organism evidence="2 3">
    <name type="scientific">Paspalum notatum var. saurae</name>
    <dbReference type="NCBI Taxonomy" id="547442"/>
    <lineage>
        <taxon>Eukaryota</taxon>
        <taxon>Viridiplantae</taxon>
        <taxon>Streptophyta</taxon>
        <taxon>Embryophyta</taxon>
        <taxon>Tracheophyta</taxon>
        <taxon>Spermatophyta</taxon>
        <taxon>Magnoliopsida</taxon>
        <taxon>Liliopsida</taxon>
        <taxon>Poales</taxon>
        <taxon>Poaceae</taxon>
        <taxon>PACMAD clade</taxon>
        <taxon>Panicoideae</taxon>
        <taxon>Andropogonodae</taxon>
        <taxon>Paspaleae</taxon>
        <taxon>Paspalinae</taxon>
        <taxon>Paspalum</taxon>
    </lineage>
</organism>
<dbReference type="EMBL" id="CP144745">
    <property type="protein sequence ID" value="WVZ51724.1"/>
    <property type="molecule type" value="Genomic_DNA"/>
</dbReference>
<evidence type="ECO:0000313" key="2">
    <source>
        <dbReference type="EMBL" id="WVZ51724.1"/>
    </source>
</evidence>
<protein>
    <submittedName>
        <fullName evidence="2">Uncharacterized protein</fullName>
    </submittedName>
</protein>
<keyword evidence="3" id="KW-1185">Reference proteome</keyword>
<gene>
    <name evidence="2" type="ORF">U9M48_002839</name>
</gene>
<dbReference type="Proteomes" id="UP001341281">
    <property type="component" value="Chromosome 01"/>
</dbReference>